<accession>G4D180</accession>
<proteinExistence type="predicted"/>
<comment type="caution">
    <text evidence="3">The sequence shown here is derived from an EMBL/GenBank/DDBJ whole genome shotgun (WGS) entry which is preliminary data.</text>
</comment>
<feature type="domain" description="Zinc-ribbon" evidence="2">
    <location>
        <begin position="117"/>
        <end position="138"/>
    </location>
</feature>
<dbReference type="HOGENOM" id="CLU_1794670_0_0_9"/>
<evidence type="ECO:0000259" key="2">
    <source>
        <dbReference type="Pfam" id="PF13240"/>
    </source>
</evidence>
<reference evidence="3 4" key="1">
    <citation type="submission" date="2011-06" db="EMBL/GenBank/DDBJ databases">
        <authorList>
            <person name="Muzny D."/>
            <person name="Qin X."/>
            <person name="Deng J."/>
            <person name="Jiang H."/>
            <person name="Liu Y."/>
            <person name="Qu J."/>
            <person name="Song X.-Z."/>
            <person name="Zhang L."/>
            <person name="Thornton R."/>
            <person name="Coyle M."/>
            <person name="Francisco L."/>
            <person name="Jackson L."/>
            <person name="Javaid M."/>
            <person name="Korchina V."/>
            <person name="Kovar C."/>
            <person name="Mata R."/>
            <person name="Mathew T."/>
            <person name="Ngo R."/>
            <person name="Nguyen L."/>
            <person name="Nguyen N."/>
            <person name="Okwuonu G."/>
            <person name="Ongeri F."/>
            <person name="Pham C."/>
            <person name="Simmons D."/>
            <person name="Wilczek-Boney K."/>
            <person name="Hale W."/>
            <person name="Jakkamsetti A."/>
            <person name="Pham P."/>
            <person name="Ruth R."/>
            <person name="San Lucas F."/>
            <person name="Warren J."/>
            <person name="Zhang J."/>
            <person name="Zhao Z."/>
            <person name="Zhou C."/>
            <person name="Zhu D."/>
            <person name="Lee S."/>
            <person name="Bess C."/>
            <person name="Blankenburg K."/>
            <person name="Forbes L."/>
            <person name="Fu Q."/>
            <person name="Gubbala S."/>
            <person name="Hirani K."/>
            <person name="Jayaseelan J.C."/>
            <person name="Lara F."/>
            <person name="Munidasa M."/>
            <person name="Palculict T."/>
            <person name="Patil S."/>
            <person name="Pu L.-L."/>
            <person name="Saada N."/>
            <person name="Tang L."/>
            <person name="Weissenberger G."/>
            <person name="Zhu Y."/>
            <person name="Hemphill L."/>
            <person name="Shang Y."/>
            <person name="Youmans B."/>
            <person name="Ayvaz T."/>
            <person name="Ross M."/>
            <person name="Santibanez J."/>
            <person name="Aqrawi P."/>
            <person name="Gross S."/>
            <person name="Joshi V."/>
            <person name="Fowler G."/>
            <person name="Nazareth L."/>
            <person name="Reid J."/>
            <person name="Worley K."/>
            <person name="Petrosino J."/>
            <person name="Highlander S."/>
            <person name="Gibbs R."/>
        </authorList>
    </citation>
    <scope>NUCLEOTIDE SEQUENCE [LARGE SCALE GENOMIC DNA]</scope>
    <source>
        <strain evidence="3 4">ATCC 29427</strain>
    </source>
</reference>
<evidence type="ECO:0000256" key="1">
    <source>
        <dbReference type="SAM" id="Phobius"/>
    </source>
</evidence>
<keyword evidence="1" id="KW-1133">Transmembrane helix</keyword>
<dbReference type="STRING" id="997350.HMPREF9129_0160"/>
<protein>
    <recommendedName>
        <fullName evidence="2">Zinc-ribbon domain-containing protein</fullName>
    </recommendedName>
</protein>
<feature type="transmembrane region" description="Helical" evidence="1">
    <location>
        <begin position="63"/>
        <end position="81"/>
    </location>
</feature>
<sequence length="144" mass="16782">MISVHIGYMYIGDYMKNNVNGPKFSEALVAIALIFLGTIWSYFSISNKMILLRDGVDPFIVTALHICGFIIISIGIFLLVYKLRINISFHKSHKKKDFSKKRVHKTNFKNFHKHNLCPNCGFELEDYFKFCPECGYKIEDEEIF</sequence>
<dbReference type="Proteomes" id="UP000003422">
    <property type="component" value="Unassembled WGS sequence"/>
</dbReference>
<gene>
    <name evidence="3" type="ORF">HMPREF9129_0160</name>
</gene>
<dbReference type="PATRIC" id="fig|997350.3.peg.156"/>
<keyword evidence="1" id="KW-0812">Transmembrane</keyword>
<evidence type="ECO:0000313" key="4">
    <source>
        <dbReference type="Proteomes" id="UP000003422"/>
    </source>
</evidence>
<dbReference type="InterPro" id="IPR026870">
    <property type="entry name" value="Zinc_ribbon_dom"/>
</dbReference>
<dbReference type="EMBL" id="AGBB01000014">
    <property type="protein sequence ID" value="EGY80714.1"/>
    <property type="molecule type" value="Genomic_DNA"/>
</dbReference>
<organism evidence="3 4">
    <name type="scientific">Peptoniphilus indolicus ATCC 29427</name>
    <dbReference type="NCBI Taxonomy" id="997350"/>
    <lineage>
        <taxon>Bacteria</taxon>
        <taxon>Bacillati</taxon>
        <taxon>Bacillota</taxon>
        <taxon>Tissierellia</taxon>
        <taxon>Tissierellales</taxon>
        <taxon>Peptoniphilaceae</taxon>
        <taxon>Peptoniphilus</taxon>
    </lineage>
</organism>
<dbReference type="OrthoDB" id="4377018at2"/>
<feature type="transmembrane region" description="Helical" evidence="1">
    <location>
        <begin position="24"/>
        <end position="43"/>
    </location>
</feature>
<keyword evidence="4" id="KW-1185">Reference proteome</keyword>
<dbReference type="Pfam" id="PF13240">
    <property type="entry name" value="Zn_Ribbon_1"/>
    <property type="match status" value="1"/>
</dbReference>
<dbReference type="AlphaFoldDB" id="G4D180"/>
<name>G4D180_9FIRM</name>
<evidence type="ECO:0000313" key="3">
    <source>
        <dbReference type="EMBL" id="EGY80714.1"/>
    </source>
</evidence>
<keyword evidence="1" id="KW-0472">Membrane</keyword>